<gene>
    <name evidence="4" type="ORF">Glove_26g233</name>
</gene>
<dbReference type="InterPro" id="IPR048366">
    <property type="entry name" value="TNP-like_GBD"/>
</dbReference>
<evidence type="ECO:0000313" key="4">
    <source>
        <dbReference type="EMBL" id="RHZ88001.1"/>
    </source>
</evidence>
<dbReference type="Pfam" id="PF21788">
    <property type="entry name" value="TNP-like_GBD"/>
    <property type="match status" value="1"/>
</dbReference>
<dbReference type="Pfam" id="PF21787">
    <property type="entry name" value="TNP-like_RNaseH_N"/>
    <property type="match status" value="1"/>
</dbReference>
<keyword evidence="1" id="KW-0175">Coiled coil</keyword>
<proteinExistence type="predicted"/>
<evidence type="ECO:0000259" key="2">
    <source>
        <dbReference type="Pfam" id="PF21787"/>
    </source>
</evidence>
<dbReference type="Proteomes" id="UP000266861">
    <property type="component" value="Unassembled WGS sequence"/>
</dbReference>
<feature type="domain" description="Transposable element P transposase-like RNase H" evidence="2">
    <location>
        <begin position="466"/>
        <end position="540"/>
    </location>
</feature>
<evidence type="ECO:0008006" key="6">
    <source>
        <dbReference type="Google" id="ProtNLM"/>
    </source>
</evidence>
<dbReference type="OrthoDB" id="2429640at2759"/>
<evidence type="ECO:0000259" key="3">
    <source>
        <dbReference type="Pfam" id="PF21788"/>
    </source>
</evidence>
<feature type="coiled-coil region" evidence="1">
    <location>
        <begin position="218"/>
        <end position="291"/>
    </location>
</feature>
<dbReference type="AlphaFoldDB" id="A0A397JJ30"/>
<name>A0A397JJ30_9GLOM</name>
<feature type="domain" description="Transposable element P transposase-like GTP-binding insertion" evidence="3">
    <location>
        <begin position="691"/>
        <end position="780"/>
    </location>
</feature>
<evidence type="ECO:0000256" key="1">
    <source>
        <dbReference type="SAM" id="Coils"/>
    </source>
</evidence>
<organism evidence="4 5">
    <name type="scientific">Diversispora epigaea</name>
    <dbReference type="NCBI Taxonomy" id="1348612"/>
    <lineage>
        <taxon>Eukaryota</taxon>
        <taxon>Fungi</taxon>
        <taxon>Fungi incertae sedis</taxon>
        <taxon>Mucoromycota</taxon>
        <taxon>Glomeromycotina</taxon>
        <taxon>Glomeromycetes</taxon>
        <taxon>Diversisporales</taxon>
        <taxon>Diversisporaceae</taxon>
        <taxon>Diversispora</taxon>
    </lineage>
</organism>
<sequence length="1222" mass="143192">MYDIKEKKSFLYCCKRDQRFETFSQWINSLKNRGLFKGHRSAIATIFLEPNPTSSPIATILRESDYKLYWKKTLLINSIEIIKFFQDKILPGEEICWNCYKRNYGLQSYEVRIFNKVVQDIYLPFLVKAMKRTLNDIINIIRYIFSVEICHGQSTIGFEDVVQIRGTQLVNNEKEHIPFAFIEKNGQIYRRVDCTLILVGVNSIKTIHASKEILIEKVNQQRLIIKEQKELIADLKELGVNSIKTIHASKEILIEKVNQQRLIIKEQKELIADLKERLNQKFENEEEVSNEIANIAHIVSEKFNNKNINISNLHPIFQNLIHIQTGKSKGTRYHPMFLKWAISVFCRSGTTAYNAMKMIMRLPSVSTLKSYINECEQNSGWQDKIASQLLSNLSINNIWGYGRMGFFSHDSFKIQKGLLWNQRKNCYVDYLDFENEMDEYQEFAMQCKREIESTTVENNFKPVLPNKQKYNLATQVHQFVWHSITHNFSFLISYYGINNMTAHNLNNLIFELAAKLEYVGVHTQGSLCDGAGENRTHIKSFDWYASKWTFGDIVEVNFNKNKKSFHMAKILSNNFEKTKFTVTQIDDNNFGSITIDRTFIRTPMPSKIEWKINDMCEFKSPKDNQWYLGKIINCDPIELIVEILEEQWKVLIQYSNNFLRPAYDSQKLSKNYKTINPITGEDWFFISDPTHVFKKLRNNLTKSHTGEKNTREIMFEEKEISWKHIKGVYDHTNKHATAKATKLTKRYIWLTSWSKMRVDLAEHTLLKEVEDALASIEELKEISEGTRIRDWFIRGDKQKLGSKEWISSQCQFDLILSIDGFLGMLEFLFKKYPGSMIQPKRISQDMLEGLFGTIRELGGDSSTHTLKSYGYSLNKYQITALFSTESSHLEICINNYQCSGIWYQDFLATTNLNGSSTQRLVAYLLLQKVIKHTFSRNMTQNNSNIHLSADLHLIPDKIIILEPAEASKFSYIIGWIVYKLTKSDNMTKSHPKFETICAHLKVLNSEQVIYKQDIRSQITNIIPGPDFLNFMYKLELLVLLLFEKHEKLDPNILTYIYDSLLCNLLLLESFITIFNISSQKLYTNDPMNTEKYELKEETKKFLYERIISIYMRRTASLRENLKTMNNDIEKIESKPASIKKFNIPKDPMLGLEKLRTWTHLENIEEEFFKIFLVSELQWLFWAFGDNSKNKRKKNLILLILDHLKKGTPFSREALTKDQIFVY</sequence>
<dbReference type="EMBL" id="PQFF01000024">
    <property type="protein sequence ID" value="RHZ88001.1"/>
    <property type="molecule type" value="Genomic_DNA"/>
</dbReference>
<keyword evidence="5" id="KW-1185">Reference proteome</keyword>
<dbReference type="InterPro" id="IPR048365">
    <property type="entry name" value="TNP-like_RNaseH_N"/>
</dbReference>
<comment type="caution">
    <text evidence="4">The sequence shown here is derived from an EMBL/GenBank/DDBJ whole genome shotgun (WGS) entry which is preliminary data.</text>
</comment>
<reference evidence="4 5" key="1">
    <citation type="submission" date="2018-08" db="EMBL/GenBank/DDBJ databases">
        <title>Genome and evolution of the arbuscular mycorrhizal fungus Diversispora epigaea (formerly Glomus versiforme) and its bacterial endosymbionts.</title>
        <authorList>
            <person name="Sun X."/>
            <person name="Fei Z."/>
            <person name="Harrison M."/>
        </authorList>
    </citation>
    <scope>NUCLEOTIDE SEQUENCE [LARGE SCALE GENOMIC DNA]</scope>
    <source>
        <strain evidence="4 5">IT104</strain>
    </source>
</reference>
<accession>A0A397JJ30</accession>
<protein>
    <recommendedName>
        <fullName evidence="6">Agenet domain-containing protein</fullName>
    </recommendedName>
</protein>
<evidence type="ECO:0000313" key="5">
    <source>
        <dbReference type="Proteomes" id="UP000266861"/>
    </source>
</evidence>